<proteinExistence type="inferred from homology"/>
<dbReference type="Proteomes" id="UP000195602">
    <property type="component" value="Unassembled WGS sequence"/>
</dbReference>
<organism evidence="8 9">
    <name type="scientific">Clavispora lusitaniae</name>
    <name type="common">Candida lusitaniae</name>
    <dbReference type="NCBI Taxonomy" id="36911"/>
    <lineage>
        <taxon>Eukaryota</taxon>
        <taxon>Fungi</taxon>
        <taxon>Dikarya</taxon>
        <taxon>Ascomycota</taxon>
        <taxon>Saccharomycotina</taxon>
        <taxon>Pichiomycetes</taxon>
        <taxon>Metschnikowiaceae</taxon>
        <taxon>Clavispora</taxon>
    </lineage>
</organism>
<comment type="catalytic activity">
    <reaction evidence="4">
        <text>a 5'-end (N(7)-methyl 5'-triphosphoguanosine)-ribonucleoside in snoRNA + S-adenosyl-L-methionine = a 5'-end (N(2),N(7)-dimethyl 5'-triphosphoguanosine)-ribonucleoside in snoRNA + S-adenosyl-L-homocysteine + H(+)</text>
        <dbReference type="Rhea" id="RHEA:78475"/>
        <dbReference type="Rhea" id="RHEA-COMP:19086"/>
        <dbReference type="Rhea" id="RHEA-COMP:19088"/>
        <dbReference type="ChEBI" id="CHEBI:15378"/>
        <dbReference type="ChEBI" id="CHEBI:57856"/>
        <dbReference type="ChEBI" id="CHEBI:59789"/>
        <dbReference type="ChEBI" id="CHEBI:156461"/>
        <dbReference type="ChEBI" id="CHEBI:172880"/>
    </reaction>
    <physiologicalReaction direction="left-to-right" evidence="4">
        <dbReference type="Rhea" id="RHEA:78476"/>
    </physiologicalReaction>
</comment>
<evidence type="ECO:0000256" key="5">
    <source>
        <dbReference type="ARBA" id="ARBA00048763"/>
    </source>
</evidence>
<sequence>MSDSEFEVAQEDELLMHTYASLPNKCKKYWRKRYSLFSKFDEGVYLTSELWYSVTPEVTARFTARLVKKLLPDCENVLDVCCGGGGNTIQFAKIFKNVGGVDVNANNIKCSQHNSAVYGVDSNTWFVQGEWNKLSEDSSWIPVDLPNGKFDFIFCSPPWGGPNYKKQQWFDLFSMEPFNLRQLCHSLRKFSDHFGLFLPRNSDLDQIRQVSHELFGDKYKTRVVCLWQNGSPLGLLTIFGSSYSIKIT</sequence>
<dbReference type="InterPro" id="IPR019012">
    <property type="entry name" value="RNA_cap_Gua-N2-MeTrfase"/>
</dbReference>
<dbReference type="SUPFAM" id="SSF53335">
    <property type="entry name" value="S-adenosyl-L-methionine-dependent methyltransferases"/>
    <property type="match status" value="1"/>
</dbReference>
<evidence type="ECO:0000256" key="1">
    <source>
        <dbReference type="ARBA" id="ARBA00018517"/>
    </source>
</evidence>
<dbReference type="EMBL" id="LYUB02000032">
    <property type="protein sequence ID" value="OVF03515.1"/>
    <property type="molecule type" value="Genomic_DNA"/>
</dbReference>
<comment type="catalytic activity">
    <reaction evidence="6">
        <text>a 5'-end (N(7)-methyl 5'-triphosphoguanosine)-ribonucleoside in snRNA + S-adenosyl-L-methionine = a 5'-end (N(2),N(7)-dimethyl 5'-triphosphoguanosine)-ribonucleoside in snRNA + S-adenosyl-L-homocysteine + H(+)</text>
        <dbReference type="Rhea" id="RHEA:78471"/>
        <dbReference type="Rhea" id="RHEA-COMP:19085"/>
        <dbReference type="Rhea" id="RHEA-COMP:19087"/>
        <dbReference type="ChEBI" id="CHEBI:15378"/>
        <dbReference type="ChEBI" id="CHEBI:57856"/>
        <dbReference type="ChEBI" id="CHEBI:59789"/>
        <dbReference type="ChEBI" id="CHEBI:156461"/>
        <dbReference type="ChEBI" id="CHEBI:172880"/>
    </reaction>
    <physiologicalReaction direction="left-to-right" evidence="6">
        <dbReference type="Rhea" id="RHEA:78472"/>
    </physiologicalReaction>
</comment>
<dbReference type="KEGG" id="clus:A9F13_33g00088"/>
<dbReference type="CDD" id="cd02440">
    <property type="entry name" value="AdoMet_MTases"/>
    <property type="match status" value="1"/>
</dbReference>
<comment type="catalytic activity">
    <reaction evidence="3">
        <text>a 5'-end (N(2),N(7)-dimethyl 5'-triphosphoguanosine)-ribonucleoside in snoRNA + S-adenosyl-L-methionine = a 5'-end (N(2),N(2),N(7)-trimethyl 5'-triphosphoguanosine)-ribonucleoside in snoRNA + S-adenosyl-L-homocysteine + H(+)</text>
        <dbReference type="Rhea" id="RHEA:78507"/>
        <dbReference type="Rhea" id="RHEA-COMP:19088"/>
        <dbReference type="Rhea" id="RHEA-COMP:19090"/>
        <dbReference type="ChEBI" id="CHEBI:15378"/>
        <dbReference type="ChEBI" id="CHEBI:57856"/>
        <dbReference type="ChEBI" id="CHEBI:59789"/>
        <dbReference type="ChEBI" id="CHEBI:167623"/>
        <dbReference type="ChEBI" id="CHEBI:172880"/>
    </reaction>
    <physiologicalReaction direction="left-to-right" evidence="3">
        <dbReference type="Rhea" id="RHEA:78508"/>
    </physiologicalReaction>
</comment>
<gene>
    <name evidence="8" type="ORF">A9F13_33g00088</name>
</gene>
<evidence type="ECO:0000313" key="9">
    <source>
        <dbReference type="Proteomes" id="UP000195602"/>
    </source>
</evidence>
<evidence type="ECO:0000256" key="3">
    <source>
        <dbReference type="ARBA" id="ARBA00047418"/>
    </source>
</evidence>
<evidence type="ECO:0000256" key="6">
    <source>
        <dbReference type="ARBA" id="ARBA00049075"/>
    </source>
</evidence>
<evidence type="ECO:0000313" key="8">
    <source>
        <dbReference type="EMBL" id="OVF03515.1"/>
    </source>
</evidence>
<evidence type="ECO:0000256" key="4">
    <source>
        <dbReference type="ARBA" id="ARBA00048740"/>
    </source>
</evidence>
<evidence type="ECO:0000256" key="2">
    <source>
        <dbReference type="ARBA" id="ARBA00025783"/>
    </source>
</evidence>
<dbReference type="PANTHER" id="PTHR14741:SF32">
    <property type="entry name" value="TRIMETHYLGUANOSINE SYNTHASE"/>
    <property type="match status" value="1"/>
</dbReference>
<dbReference type="InterPro" id="IPR029063">
    <property type="entry name" value="SAM-dependent_MTases_sf"/>
</dbReference>
<reference evidence="8 9" key="1">
    <citation type="submission" date="2017-04" db="EMBL/GenBank/DDBJ databases">
        <title>Draft genome of the yeast Clavispora lusitaniae type strain CBS 6936.</title>
        <authorList>
            <person name="Durrens P."/>
            <person name="Klopp C."/>
            <person name="Biteau N."/>
            <person name="Fitton-Ouhabi V."/>
            <person name="Dementhon K."/>
            <person name="Accoceberry I."/>
            <person name="Sherman D.J."/>
            <person name="Noel T."/>
        </authorList>
    </citation>
    <scope>NUCLEOTIDE SEQUENCE [LARGE SCALE GENOMIC DNA]</scope>
    <source>
        <strain evidence="8 9">CBS 6936</strain>
    </source>
</reference>
<dbReference type="Pfam" id="PF09445">
    <property type="entry name" value="Methyltransf_15"/>
    <property type="match status" value="1"/>
</dbReference>
<keyword evidence="8" id="KW-0489">Methyltransferase</keyword>
<dbReference type="GO" id="GO:0005634">
    <property type="term" value="C:nucleus"/>
    <property type="evidence" value="ECO:0007669"/>
    <property type="project" value="TreeGrafter"/>
</dbReference>
<dbReference type="PANTHER" id="PTHR14741">
    <property type="entry name" value="S-ADENOSYLMETHIONINE-DEPENDENT METHYLTRANSFERASE RELATED"/>
    <property type="match status" value="1"/>
</dbReference>
<comment type="caution">
    <text evidence="8">The sequence shown here is derived from an EMBL/GenBank/DDBJ whole genome shotgun (WGS) entry which is preliminary data.</text>
</comment>
<protein>
    <recommendedName>
        <fullName evidence="1">Trimethylguanosine synthase</fullName>
    </recommendedName>
    <alternativeName>
        <fullName evidence="7">Cap-specific guanine-N(2) methyltransferase</fullName>
    </alternativeName>
</protein>
<dbReference type="GO" id="GO:0071164">
    <property type="term" value="F:RNA cap trimethylguanosine synthase activity"/>
    <property type="evidence" value="ECO:0007669"/>
    <property type="project" value="TreeGrafter"/>
</dbReference>
<dbReference type="AlphaFoldDB" id="A0AA91PUU1"/>
<keyword evidence="8" id="KW-0808">Transferase</keyword>
<evidence type="ECO:0000256" key="7">
    <source>
        <dbReference type="ARBA" id="ARBA00049790"/>
    </source>
</evidence>
<dbReference type="Gene3D" id="3.40.50.150">
    <property type="entry name" value="Vaccinia Virus protein VP39"/>
    <property type="match status" value="1"/>
</dbReference>
<comment type="similarity">
    <text evidence="2">Belongs to the methyltransferase superfamily. Trimethylguanosine synthase family.</text>
</comment>
<comment type="catalytic activity">
    <reaction evidence="5">
        <text>a 5'-end (N(2),N(7)-dimethyl 5'-triphosphoguanosine)-ribonucleoside in snRNA + S-adenosyl-L-methionine = a 5'-end (N(2),N(2),N(7)-trimethyl 5'-triphosphoguanosine)-ribonucleoside in snRNA + S-adenosyl-L-homocysteine + H(+)</text>
        <dbReference type="Rhea" id="RHEA:78479"/>
        <dbReference type="Rhea" id="RHEA-COMP:19087"/>
        <dbReference type="Rhea" id="RHEA-COMP:19089"/>
        <dbReference type="ChEBI" id="CHEBI:15378"/>
        <dbReference type="ChEBI" id="CHEBI:57856"/>
        <dbReference type="ChEBI" id="CHEBI:59789"/>
        <dbReference type="ChEBI" id="CHEBI:167623"/>
        <dbReference type="ChEBI" id="CHEBI:172880"/>
    </reaction>
    <physiologicalReaction direction="left-to-right" evidence="5">
        <dbReference type="Rhea" id="RHEA:78480"/>
    </physiologicalReaction>
</comment>
<accession>A0AA91PUU1</accession>
<name>A0AA91PUU1_CLALS</name>